<keyword evidence="4" id="KW-0238">DNA-binding</keyword>
<evidence type="ECO:0000256" key="3">
    <source>
        <dbReference type="ARBA" id="ARBA00023015"/>
    </source>
</evidence>
<sequence length="835" mass="96632">MDIRGRKMRKPPACVQCRKRKIGCDRVKPICGNCRKTNKGDCFFPDIPGRYVPAHSKGPSKLLSTPTPSQYSRDNSSAILHHNPELASLEQIREYNTRLQLLNNEEMRNSPTPQELAQFIPRSVPGLEGKAVSSVNDNALDLNWIQGPAIFDQMTTPYTQEEVVMKEIDFLKSRLLELEEITGKKIPELNLSWKDISKYHGFNDEDDTNEELNNQKKRKFDEQQEEDENDDLELNTLYEKIDEFRDLDPEFLDFNQVFSIFEKDPNNNCSFPDKPNAIFTSNFLVNRDFFLQQFYDVFNSIVSNKFKERKEEWEQKLHTLSSISLKTEDQLKFPTRDWTIQLINRYTSTVIESISLIPILNQNALLSYVEEAFANGSVFVTDKLELDVLLKLGELTILLLLTYESLVDTVLISFQDSQVQEFKQLKSFVPTLISNLQAIKIEIQKRSISSKSVEVLNFYALAKFYQSVTSYDLANINNMVDFDEDVHLAFQLSLNHENKDEHSIMIWNFIYKAYCWRHLFKGEVPFLTQGRKLNSAPIIDPLLTIDFPFLNLDSDLVRYLQTKDRLISLQKVVDFNELYKVKYTELQRKATSLPSMIDNTVNCLIYRNTTVFLMYYLLLQYEKLNQDEKFIEIYKEFLQLIQETLFYIFSNLANLRFAGHEFMFTNKAFVTLEHVAELLLGLHQRSFFAFSAVDVTINDSIKLETKHHSEAIGVILKKTLMLLQDYSKNCKATNPSVRKVISKLTTILEYVALCESGANNEIVNKIKSNLLGKTNAFEKMDPSTLSKNIVKLNAISESLIKSDFYSTRKHFQAKNPGTFGLTNESFNSIYGSFYG</sequence>
<dbReference type="GO" id="GO:0008270">
    <property type="term" value="F:zinc ion binding"/>
    <property type="evidence" value="ECO:0007669"/>
    <property type="project" value="InterPro"/>
</dbReference>
<dbReference type="Pfam" id="PF00172">
    <property type="entry name" value="Zn_clus"/>
    <property type="match status" value="1"/>
</dbReference>
<dbReference type="GO" id="GO:0000978">
    <property type="term" value="F:RNA polymerase II cis-regulatory region sequence-specific DNA binding"/>
    <property type="evidence" value="ECO:0007669"/>
    <property type="project" value="TreeGrafter"/>
</dbReference>
<feature type="compositionally biased region" description="Polar residues" evidence="7">
    <location>
        <begin position="62"/>
        <end position="74"/>
    </location>
</feature>
<evidence type="ECO:0000259" key="8">
    <source>
        <dbReference type="PROSITE" id="PS50048"/>
    </source>
</evidence>
<dbReference type="InterPro" id="IPR001138">
    <property type="entry name" value="Zn2Cys6_DnaBD"/>
</dbReference>
<dbReference type="RefSeq" id="XP_003677109.1">
    <property type="nucleotide sequence ID" value="XM_003677061.1"/>
</dbReference>
<dbReference type="InterPro" id="IPR036864">
    <property type="entry name" value="Zn2-C6_fun-type_DNA-bd_sf"/>
</dbReference>
<dbReference type="SMART" id="SM00066">
    <property type="entry name" value="GAL4"/>
    <property type="match status" value="1"/>
</dbReference>
<dbReference type="PROSITE" id="PS00463">
    <property type="entry name" value="ZN2_CY6_FUNGAL_1"/>
    <property type="match status" value="1"/>
</dbReference>
<reference key="2">
    <citation type="submission" date="2011-08" db="EMBL/GenBank/DDBJ databases">
        <title>Genome sequence of Naumovozyma castellii.</title>
        <authorList>
            <person name="Gordon J.L."/>
            <person name="Armisen D."/>
            <person name="Proux-Wera E."/>
            <person name="OhEigeartaigh S.S."/>
            <person name="Byrne K.P."/>
            <person name="Wolfe K.H."/>
        </authorList>
    </citation>
    <scope>NUCLEOTIDE SEQUENCE</scope>
    <source>
        <strain>Type strain:CBS 4309</strain>
    </source>
</reference>
<dbReference type="eggNOG" id="ENOG502QWTJ">
    <property type="taxonomic scope" value="Eukaryota"/>
</dbReference>
<dbReference type="GO" id="GO:0045944">
    <property type="term" value="P:positive regulation of transcription by RNA polymerase II"/>
    <property type="evidence" value="ECO:0007669"/>
    <property type="project" value="TreeGrafter"/>
</dbReference>
<keyword evidence="2" id="KW-0862">Zinc</keyword>
<dbReference type="EMBL" id="HE576757">
    <property type="protein sequence ID" value="CCC70754.1"/>
    <property type="molecule type" value="Genomic_DNA"/>
</dbReference>
<dbReference type="FunCoup" id="G0VGY3">
    <property type="interactions" value="489"/>
</dbReference>
<dbReference type="GO" id="GO:0033262">
    <property type="term" value="P:regulation of nuclear cell cycle DNA replication"/>
    <property type="evidence" value="ECO:0007669"/>
    <property type="project" value="EnsemblFungi"/>
</dbReference>
<keyword evidence="3" id="KW-0805">Transcription regulation</keyword>
<accession>G0VGY3</accession>
<dbReference type="GO" id="GO:0006337">
    <property type="term" value="P:nucleosome disassembly"/>
    <property type="evidence" value="ECO:0007669"/>
    <property type="project" value="EnsemblFungi"/>
</dbReference>
<evidence type="ECO:0000313" key="9">
    <source>
        <dbReference type="EMBL" id="CCC70754.1"/>
    </source>
</evidence>
<dbReference type="GO" id="GO:0000981">
    <property type="term" value="F:DNA-binding transcription factor activity, RNA polymerase II-specific"/>
    <property type="evidence" value="ECO:0007669"/>
    <property type="project" value="InterPro"/>
</dbReference>
<dbReference type="Proteomes" id="UP000001640">
    <property type="component" value="Chromosome 6"/>
</dbReference>
<dbReference type="HOGENOM" id="CLU_017671_0_0_1"/>
<evidence type="ECO:0000256" key="6">
    <source>
        <dbReference type="ARBA" id="ARBA00023242"/>
    </source>
</evidence>
<dbReference type="PANTHER" id="PTHR31069">
    <property type="entry name" value="OLEATE-ACTIVATED TRANSCRIPTION FACTOR 1-RELATED"/>
    <property type="match status" value="1"/>
</dbReference>
<dbReference type="CDD" id="cd00067">
    <property type="entry name" value="GAL4"/>
    <property type="match status" value="1"/>
</dbReference>
<reference evidence="9 10" key="1">
    <citation type="journal article" date="2011" name="Proc. Natl. Acad. Sci. U.S.A.">
        <title>Evolutionary erosion of yeast sex chromosomes by mating-type switching accidents.</title>
        <authorList>
            <person name="Gordon J.L."/>
            <person name="Armisen D."/>
            <person name="Proux-Wera E."/>
            <person name="Oheigeartaigh S.S."/>
            <person name="Byrne K.P."/>
            <person name="Wolfe K.H."/>
        </authorList>
    </citation>
    <scope>NUCLEOTIDE SEQUENCE [LARGE SCALE GENOMIC DNA]</scope>
    <source>
        <strain evidence="10">ATCC 76901 / BCRC 22586 / CBS 4309 / NBRC 1992 / NRRL Y-12630</strain>
    </source>
</reference>
<dbReference type="OMA" id="NYCWRHL"/>
<evidence type="ECO:0000256" key="1">
    <source>
        <dbReference type="ARBA" id="ARBA00022723"/>
    </source>
</evidence>
<dbReference type="SUPFAM" id="SSF57701">
    <property type="entry name" value="Zn2/Cys6 DNA-binding domain"/>
    <property type="match status" value="1"/>
</dbReference>
<evidence type="ECO:0000256" key="5">
    <source>
        <dbReference type="ARBA" id="ARBA00023163"/>
    </source>
</evidence>
<keyword evidence="1" id="KW-0479">Metal-binding</keyword>
<dbReference type="AlphaFoldDB" id="G0VGY3"/>
<dbReference type="InParanoid" id="G0VGY3"/>
<evidence type="ECO:0000256" key="2">
    <source>
        <dbReference type="ARBA" id="ARBA00022833"/>
    </source>
</evidence>
<dbReference type="PANTHER" id="PTHR31069:SF21">
    <property type="entry name" value="CHROMATIN STRUCTURE-REMODELING COMPLEX PROTEIN RSC3-RELATED"/>
    <property type="match status" value="1"/>
</dbReference>
<dbReference type="KEGG" id="ncs:NCAS_0F02700"/>
<feature type="region of interest" description="Disordered" evidence="7">
    <location>
        <begin position="54"/>
        <end position="74"/>
    </location>
</feature>
<keyword evidence="6" id="KW-0539">Nucleus</keyword>
<protein>
    <recommendedName>
        <fullName evidence="8">Zn(2)-C6 fungal-type domain-containing protein</fullName>
    </recommendedName>
</protein>
<dbReference type="OrthoDB" id="762982at2759"/>
<evidence type="ECO:0000313" key="10">
    <source>
        <dbReference type="Proteomes" id="UP000001640"/>
    </source>
</evidence>
<feature type="domain" description="Zn(2)-C6 fungal-type" evidence="8">
    <location>
        <begin position="13"/>
        <end position="44"/>
    </location>
</feature>
<keyword evidence="10" id="KW-1185">Reference proteome</keyword>
<dbReference type="GeneID" id="96904402"/>
<evidence type="ECO:0000256" key="4">
    <source>
        <dbReference type="ARBA" id="ARBA00023125"/>
    </source>
</evidence>
<dbReference type="GO" id="GO:0006368">
    <property type="term" value="P:transcription elongation by RNA polymerase II"/>
    <property type="evidence" value="ECO:0007669"/>
    <property type="project" value="EnsemblFungi"/>
</dbReference>
<evidence type="ECO:0000256" key="7">
    <source>
        <dbReference type="SAM" id="MobiDB-lite"/>
    </source>
</evidence>
<dbReference type="GO" id="GO:0016586">
    <property type="term" value="C:RSC-type complex"/>
    <property type="evidence" value="ECO:0007669"/>
    <property type="project" value="EnsemblFungi"/>
</dbReference>
<dbReference type="PROSITE" id="PS50048">
    <property type="entry name" value="ZN2_CY6_FUNGAL_2"/>
    <property type="match status" value="1"/>
</dbReference>
<gene>
    <name evidence="9" type="primary">NCAS0F02700</name>
    <name evidence="9" type="ordered locus">NCAS_0F02700</name>
</gene>
<organism evidence="9 10">
    <name type="scientific">Naumovozyma castellii</name>
    <name type="common">Yeast</name>
    <name type="synonym">Saccharomyces castellii</name>
    <dbReference type="NCBI Taxonomy" id="27288"/>
    <lineage>
        <taxon>Eukaryota</taxon>
        <taxon>Fungi</taxon>
        <taxon>Dikarya</taxon>
        <taxon>Ascomycota</taxon>
        <taxon>Saccharomycotina</taxon>
        <taxon>Saccharomycetes</taxon>
        <taxon>Saccharomycetales</taxon>
        <taxon>Saccharomycetaceae</taxon>
        <taxon>Naumovozyma</taxon>
    </lineage>
</organism>
<dbReference type="Gene3D" id="4.10.240.10">
    <property type="entry name" value="Zn(2)-C6 fungal-type DNA-binding domain"/>
    <property type="match status" value="1"/>
</dbReference>
<keyword evidence="5" id="KW-0804">Transcription</keyword>
<proteinExistence type="predicted"/>
<dbReference type="InterPro" id="IPR050675">
    <property type="entry name" value="OAF3"/>
</dbReference>
<name>G0VGY3_NAUCA</name>